<dbReference type="PROSITE" id="PS50929">
    <property type="entry name" value="ABC_TM1F"/>
    <property type="match status" value="1"/>
</dbReference>
<reference evidence="11" key="1">
    <citation type="submission" date="2020-06" db="EMBL/GenBank/DDBJ databases">
        <title>Draft genome of Bugula neritina, a colonial animal packing powerful symbionts and potential medicines.</title>
        <authorList>
            <person name="Rayko M."/>
        </authorList>
    </citation>
    <scope>NUCLEOTIDE SEQUENCE [LARGE SCALE GENOMIC DNA]</scope>
    <source>
        <strain evidence="11">Kwan_BN1</strain>
    </source>
</reference>
<evidence type="ECO:0000259" key="10">
    <source>
        <dbReference type="PROSITE" id="PS50929"/>
    </source>
</evidence>
<keyword evidence="12" id="KW-1185">Reference proteome</keyword>
<feature type="domain" description="ABC transmembrane type-1" evidence="10">
    <location>
        <begin position="12"/>
        <end position="90"/>
    </location>
</feature>
<feature type="transmembrane region" description="Helical" evidence="9">
    <location>
        <begin position="43"/>
        <end position="62"/>
    </location>
</feature>
<evidence type="ECO:0000256" key="6">
    <source>
        <dbReference type="ARBA" id="ARBA00022840"/>
    </source>
</evidence>
<comment type="caution">
    <text evidence="11">The sequence shown here is derived from an EMBL/GenBank/DDBJ whole genome shotgun (WGS) entry which is preliminary data.</text>
</comment>
<keyword evidence="2" id="KW-0813">Transport</keyword>
<dbReference type="GO" id="GO:0016020">
    <property type="term" value="C:membrane"/>
    <property type="evidence" value="ECO:0007669"/>
    <property type="project" value="InterPro"/>
</dbReference>
<protein>
    <recommendedName>
        <fullName evidence="10">ABC transmembrane type-1 domain-containing protein</fullName>
    </recommendedName>
</protein>
<keyword evidence="8 9" id="KW-0472">Membrane</keyword>
<sequence length="97" mass="10931">MFAVLLAFINPLLQNEFWVFFTTPVQAAIAIYLLYQLLGNSVFAALGIMLVTAPVSFGIAYFQRRHRVAAMKIKDERIKMINETLSSIKVSSTFTVL</sequence>
<comment type="subcellular location">
    <subcellularLocation>
        <location evidence="1">Endomembrane system</location>
        <topology evidence="1">Multi-pass membrane protein</topology>
    </subcellularLocation>
</comment>
<evidence type="ECO:0000313" key="11">
    <source>
        <dbReference type="EMBL" id="KAF6024398.1"/>
    </source>
</evidence>
<dbReference type="Gene3D" id="1.20.1560.10">
    <property type="entry name" value="ABC transporter type 1, transmembrane domain"/>
    <property type="match status" value="1"/>
</dbReference>
<evidence type="ECO:0000256" key="7">
    <source>
        <dbReference type="ARBA" id="ARBA00022989"/>
    </source>
</evidence>
<gene>
    <name evidence="11" type="ORF">EB796_017310</name>
</gene>
<organism evidence="11 12">
    <name type="scientific">Bugula neritina</name>
    <name type="common">Brown bryozoan</name>
    <name type="synonym">Sertularia neritina</name>
    <dbReference type="NCBI Taxonomy" id="10212"/>
    <lineage>
        <taxon>Eukaryota</taxon>
        <taxon>Metazoa</taxon>
        <taxon>Spiralia</taxon>
        <taxon>Lophotrochozoa</taxon>
        <taxon>Bryozoa</taxon>
        <taxon>Gymnolaemata</taxon>
        <taxon>Cheilostomatida</taxon>
        <taxon>Flustrina</taxon>
        <taxon>Buguloidea</taxon>
        <taxon>Bugulidae</taxon>
        <taxon>Bugula</taxon>
    </lineage>
</organism>
<dbReference type="InterPro" id="IPR036640">
    <property type="entry name" value="ABC1_TM_sf"/>
</dbReference>
<keyword evidence="6" id="KW-0067">ATP-binding</keyword>
<evidence type="ECO:0000256" key="3">
    <source>
        <dbReference type="ARBA" id="ARBA00022692"/>
    </source>
</evidence>
<dbReference type="GO" id="GO:0012505">
    <property type="term" value="C:endomembrane system"/>
    <property type="evidence" value="ECO:0007669"/>
    <property type="project" value="UniProtKB-SubCell"/>
</dbReference>
<evidence type="ECO:0000256" key="4">
    <source>
        <dbReference type="ARBA" id="ARBA00022737"/>
    </source>
</evidence>
<evidence type="ECO:0000313" key="12">
    <source>
        <dbReference type="Proteomes" id="UP000593567"/>
    </source>
</evidence>
<proteinExistence type="predicted"/>
<dbReference type="InterPro" id="IPR011527">
    <property type="entry name" value="ABC1_TM_dom"/>
</dbReference>
<keyword evidence="4" id="KW-0677">Repeat</keyword>
<dbReference type="PANTHER" id="PTHR24223">
    <property type="entry name" value="ATP-BINDING CASSETTE SUB-FAMILY C"/>
    <property type="match status" value="1"/>
</dbReference>
<dbReference type="PANTHER" id="PTHR24223:SF443">
    <property type="entry name" value="MULTIDRUG-RESISTANCE LIKE PROTEIN 1, ISOFORM I"/>
    <property type="match status" value="1"/>
</dbReference>
<evidence type="ECO:0000256" key="2">
    <source>
        <dbReference type="ARBA" id="ARBA00022448"/>
    </source>
</evidence>
<evidence type="ECO:0000256" key="9">
    <source>
        <dbReference type="SAM" id="Phobius"/>
    </source>
</evidence>
<evidence type="ECO:0000256" key="5">
    <source>
        <dbReference type="ARBA" id="ARBA00022741"/>
    </source>
</evidence>
<dbReference type="GO" id="GO:0005524">
    <property type="term" value="F:ATP binding"/>
    <property type="evidence" value="ECO:0007669"/>
    <property type="project" value="UniProtKB-KW"/>
</dbReference>
<dbReference type="Proteomes" id="UP000593567">
    <property type="component" value="Unassembled WGS sequence"/>
</dbReference>
<evidence type="ECO:0000256" key="8">
    <source>
        <dbReference type="ARBA" id="ARBA00023136"/>
    </source>
</evidence>
<dbReference type="AlphaFoldDB" id="A0A7J7JG99"/>
<keyword evidence="5" id="KW-0547">Nucleotide-binding</keyword>
<keyword evidence="7 9" id="KW-1133">Transmembrane helix</keyword>
<dbReference type="EMBL" id="VXIV02002585">
    <property type="protein sequence ID" value="KAF6024398.1"/>
    <property type="molecule type" value="Genomic_DNA"/>
</dbReference>
<name>A0A7J7JG99_BUGNE</name>
<accession>A0A7J7JG99</accession>
<dbReference type="InterPro" id="IPR050173">
    <property type="entry name" value="ABC_transporter_C-like"/>
</dbReference>
<dbReference type="GO" id="GO:0140359">
    <property type="term" value="F:ABC-type transporter activity"/>
    <property type="evidence" value="ECO:0007669"/>
    <property type="project" value="InterPro"/>
</dbReference>
<evidence type="ECO:0000256" key="1">
    <source>
        <dbReference type="ARBA" id="ARBA00004127"/>
    </source>
</evidence>
<keyword evidence="3 9" id="KW-0812">Transmembrane</keyword>